<keyword evidence="5" id="KW-0819">tRNA processing</keyword>
<feature type="transmembrane region" description="Helical" evidence="13">
    <location>
        <begin position="100"/>
        <end position="118"/>
    </location>
</feature>
<evidence type="ECO:0000256" key="2">
    <source>
        <dbReference type="ARBA" id="ARBA00012386"/>
    </source>
</evidence>
<keyword evidence="13" id="KW-1133">Transmembrane helix</keyword>
<dbReference type="EMBL" id="CADEPM010000013">
    <property type="protein sequence ID" value="CAB3411394.1"/>
    <property type="molecule type" value="Genomic_DNA"/>
</dbReference>
<dbReference type="GO" id="GO:0005634">
    <property type="term" value="C:nucleus"/>
    <property type="evidence" value="ECO:0007669"/>
    <property type="project" value="UniProtKB-SubCell"/>
</dbReference>
<feature type="compositionally biased region" description="Polar residues" evidence="12">
    <location>
        <begin position="1"/>
        <end position="24"/>
    </location>
</feature>
<comment type="subcellular location">
    <subcellularLocation>
        <location evidence="1">Nucleus</location>
    </subcellularLocation>
</comment>
<dbReference type="GO" id="GO:0016432">
    <property type="term" value="F:tRNA-uridine aminocarboxypropyltransferase activity"/>
    <property type="evidence" value="ECO:0007669"/>
    <property type="project" value="UniProtKB-EC"/>
</dbReference>
<dbReference type="PANTHER" id="PTHR15627">
    <property type="entry name" value="NATURAL KILLER CELL-SPECIFIC ANTIGEN KLIP1"/>
    <property type="match status" value="1"/>
</dbReference>
<dbReference type="InterPro" id="IPR051521">
    <property type="entry name" value="tRNA_Mod/Golgi_Maint"/>
</dbReference>
<dbReference type="Proteomes" id="UP000494206">
    <property type="component" value="Unassembled WGS sequence"/>
</dbReference>
<feature type="domain" description="DTW" evidence="14">
    <location>
        <begin position="301"/>
        <end position="490"/>
    </location>
</feature>
<dbReference type="PANTHER" id="PTHR15627:SF8">
    <property type="entry name" value="TRNA-URIDINE AMINOCARBOXYPROPYLTRANSFERASE 1"/>
    <property type="match status" value="1"/>
</dbReference>
<feature type="transmembrane region" description="Helical" evidence="13">
    <location>
        <begin position="193"/>
        <end position="214"/>
    </location>
</feature>
<evidence type="ECO:0000256" key="11">
    <source>
        <dbReference type="ARBA" id="ARBA00048718"/>
    </source>
</evidence>
<accession>A0A8S1FFM3</accession>
<evidence type="ECO:0000256" key="4">
    <source>
        <dbReference type="ARBA" id="ARBA00022691"/>
    </source>
</evidence>
<gene>
    <name evidence="15" type="ORF">CBOVIS_LOCUS12791</name>
</gene>
<evidence type="ECO:0000256" key="9">
    <source>
        <dbReference type="ARBA" id="ARBA00039242"/>
    </source>
</evidence>
<evidence type="ECO:0000313" key="16">
    <source>
        <dbReference type="Proteomes" id="UP000494206"/>
    </source>
</evidence>
<comment type="caution">
    <text evidence="15">The sequence shown here is derived from an EMBL/GenBank/DDBJ whole genome shotgun (WGS) entry which is preliminary data.</text>
</comment>
<evidence type="ECO:0000256" key="1">
    <source>
        <dbReference type="ARBA" id="ARBA00004123"/>
    </source>
</evidence>
<name>A0A8S1FFM3_9PELO</name>
<comment type="function">
    <text evidence="7">Catalyzes the formation of 3-(3-amino-3-carboxypropyl)uridine (acp3U) at position 20 in the D-loop of several cytoplasmic tRNAs (acp3U(20)).</text>
</comment>
<protein>
    <recommendedName>
        <fullName evidence="9">tRNA-uridine aminocarboxypropyltransferase 1</fullName>
        <ecNumber evidence="2">2.5.1.25</ecNumber>
    </recommendedName>
    <alternativeName>
        <fullName evidence="10">DTW domain-containing protein 1</fullName>
    </alternativeName>
</protein>
<evidence type="ECO:0000256" key="13">
    <source>
        <dbReference type="SAM" id="Phobius"/>
    </source>
</evidence>
<organism evidence="15 16">
    <name type="scientific">Caenorhabditis bovis</name>
    <dbReference type="NCBI Taxonomy" id="2654633"/>
    <lineage>
        <taxon>Eukaryota</taxon>
        <taxon>Metazoa</taxon>
        <taxon>Ecdysozoa</taxon>
        <taxon>Nematoda</taxon>
        <taxon>Chromadorea</taxon>
        <taxon>Rhabditida</taxon>
        <taxon>Rhabditina</taxon>
        <taxon>Rhabditomorpha</taxon>
        <taxon>Rhabditoidea</taxon>
        <taxon>Rhabditidae</taxon>
        <taxon>Peloderinae</taxon>
        <taxon>Caenorhabditis</taxon>
    </lineage>
</organism>
<dbReference type="OrthoDB" id="3173at2759"/>
<evidence type="ECO:0000256" key="3">
    <source>
        <dbReference type="ARBA" id="ARBA00022679"/>
    </source>
</evidence>
<dbReference type="EC" id="2.5.1.25" evidence="2"/>
<dbReference type="InterPro" id="IPR005636">
    <property type="entry name" value="DTW"/>
</dbReference>
<feature type="transmembrane region" description="Helical" evidence="13">
    <location>
        <begin position="168"/>
        <end position="187"/>
    </location>
</feature>
<evidence type="ECO:0000259" key="14">
    <source>
        <dbReference type="SMART" id="SM01144"/>
    </source>
</evidence>
<reference evidence="15 16" key="1">
    <citation type="submission" date="2020-04" db="EMBL/GenBank/DDBJ databases">
        <authorList>
            <person name="Laetsch R D."/>
            <person name="Stevens L."/>
            <person name="Kumar S."/>
            <person name="Blaxter L. M."/>
        </authorList>
    </citation>
    <scope>NUCLEOTIDE SEQUENCE [LARGE SCALE GENOMIC DNA]</scope>
</reference>
<dbReference type="Pfam" id="PF03942">
    <property type="entry name" value="DTW"/>
    <property type="match status" value="1"/>
</dbReference>
<keyword evidence="13" id="KW-0472">Membrane</keyword>
<evidence type="ECO:0000256" key="5">
    <source>
        <dbReference type="ARBA" id="ARBA00022694"/>
    </source>
</evidence>
<proteinExistence type="inferred from homology"/>
<keyword evidence="13" id="KW-0812">Transmembrane</keyword>
<dbReference type="GO" id="GO:0006400">
    <property type="term" value="P:tRNA modification"/>
    <property type="evidence" value="ECO:0007669"/>
    <property type="project" value="TreeGrafter"/>
</dbReference>
<evidence type="ECO:0000256" key="10">
    <source>
        <dbReference type="ARBA" id="ARBA00042508"/>
    </source>
</evidence>
<keyword evidence="3" id="KW-0808">Transferase</keyword>
<keyword evidence="6" id="KW-0539">Nucleus</keyword>
<evidence type="ECO:0000256" key="7">
    <source>
        <dbReference type="ARBA" id="ARBA00037050"/>
    </source>
</evidence>
<evidence type="ECO:0000313" key="15">
    <source>
        <dbReference type="EMBL" id="CAB3411394.1"/>
    </source>
</evidence>
<feature type="region of interest" description="Disordered" evidence="12">
    <location>
        <begin position="1"/>
        <end position="37"/>
    </location>
</feature>
<comment type="catalytic activity">
    <reaction evidence="11">
        <text>a uridine in tRNA + S-adenosyl-L-methionine = a 3-[(3S)-3-amino-3-carboxypropyl]uridine in tRNA + S-methyl-5'-thioadenosine + H(+)</text>
        <dbReference type="Rhea" id="RHEA:62432"/>
        <dbReference type="Rhea" id="RHEA-COMP:13339"/>
        <dbReference type="Rhea" id="RHEA-COMP:16092"/>
        <dbReference type="ChEBI" id="CHEBI:15378"/>
        <dbReference type="ChEBI" id="CHEBI:17509"/>
        <dbReference type="ChEBI" id="CHEBI:59789"/>
        <dbReference type="ChEBI" id="CHEBI:65315"/>
        <dbReference type="ChEBI" id="CHEBI:82930"/>
        <dbReference type="EC" id="2.5.1.25"/>
    </reaction>
</comment>
<dbReference type="SMART" id="SM01144">
    <property type="entry name" value="DTW"/>
    <property type="match status" value="1"/>
</dbReference>
<comment type="similarity">
    <text evidence="8">Belongs to the TDD superfamily. DTWD1 family.</text>
</comment>
<keyword evidence="16" id="KW-1185">Reference proteome</keyword>
<evidence type="ECO:0000256" key="8">
    <source>
        <dbReference type="ARBA" id="ARBA00038290"/>
    </source>
</evidence>
<dbReference type="AlphaFoldDB" id="A0A8S1FFM3"/>
<sequence length="503" mass="57123">MDPTYYGNSNFDASTRQRSGSTPGLGQEPPGDGGQFGMQQQLGKMVWEAGSKQFKDTFNSYGRIDLFRPYFDVEPAEVRNRLIRSFIPRKPSQISVSPDLYGPTMIILTMVALLLYNMKASGIVIQNGTLMGTAMFTCFGSWILIAGGIYITCFLLSAEMPFLSILSTFGYSLTSHCVLLLLTSLFHPSHDHLFFFVLLGSLCLPSALRMALIVCNHSRLPANRMILIGVSIAAHLLLITYLHFGFHVVVEELDEIVGDAIDTSAIKESMSVINELELRLSSYDALKDCKKAACAGCKQNRMYFCYDCRMPMPGVFMPHVTLPCLVDIVKHPLEKNSKSSALHCKILAPEQTRVFDYPDVHDYRNDDENERNSTVVVFPSKSAISIEEFVRTRGPIRRIIVLDCTWFQVGTMQKTLQIQGLQHVCLQQYRTAFWRPQHNVPDTGLATIEAIYYALKEYQEIGLGKQYKGEFDDLLYWFFHTKHLVDERQRDYQRKLNEKLESC</sequence>
<keyword evidence="4" id="KW-0949">S-adenosyl-L-methionine</keyword>
<evidence type="ECO:0000256" key="6">
    <source>
        <dbReference type="ARBA" id="ARBA00023242"/>
    </source>
</evidence>
<feature type="transmembrane region" description="Helical" evidence="13">
    <location>
        <begin position="130"/>
        <end position="156"/>
    </location>
</feature>
<evidence type="ECO:0000256" key="12">
    <source>
        <dbReference type="SAM" id="MobiDB-lite"/>
    </source>
</evidence>
<feature type="transmembrane region" description="Helical" evidence="13">
    <location>
        <begin position="226"/>
        <end position="246"/>
    </location>
</feature>